<name>A0A934VYX1_9RHOB</name>
<dbReference type="Pfam" id="PF00702">
    <property type="entry name" value="Hydrolase"/>
    <property type="match status" value="1"/>
</dbReference>
<dbReference type="InterPro" id="IPR023198">
    <property type="entry name" value="PGP-like_dom2"/>
</dbReference>
<evidence type="ECO:0000256" key="1">
    <source>
        <dbReference type="ARBA" id="ARBA00001946"/>
    </source>
</evidence>
<comment type="similarity">
    <text evidence="2">Belongs to the HAD-like hydrolase superfamily. CbbY/CbbZ/Gph/YieH family.</text>
</comment>
<dbReference type="SFLD" id="SFLDS00003">
    <property type="entry name" value="Haloacid_Dehalogenase"/>
    <property type="match status" value="1"/>
</dbReference>
<dbReference type="AlphaFoldDB" id="A0A934VYX1"/>
<dbReference type="InterPro" id="IPR036412">
    <property type="entry name" value="HAD-like_sf"/>
</dbReference>
<organism evidence="5 6">
    <name type="scientific">Paracoccus caeni</name>
    <dbReference type="NCBI Taxonomy" id="657651"/>
    <lineage>
        <taxon>Bacteria</taxon>
        <taxon>Pseudomonadati</taxon>
        <taxon>Pseudomonadota</taxon>
        <taxon>Alphaproteobacteria</taxon>
        <taxon>Rhodobacterales</taxon>
        <taxon>Paracoccaceae</taxon>
        <taxon>Paracoccus</taxon>
    </lineage>
</organism>
<protein>
    <submittedName>
        <fullName evidence="5">HAD family hydrolase</fullName>
    </submittedName>
</protein>
<keyword evidence="6" id="KW-1185">Reference proteome</keyword>
<evidence type="ECO:0000256" key="2">
    <source>
        <dbReference type="ARBA" id="ARBA00006171"/>
    </source>
</evidence>
<keyword evidence="4" id="KW-0460">Magnesium</keyword>
<evidence type="ECO:0000313" key="6">
    <source>
        <dbReference type="Proteomes" id="UP000640485"/>
    </source>
</evidence>
<dbReference type="NCBIfam" id="TIGR01509">
    <property type="entry name" value="HAD-SF-IA-v3"/>
    <property type="match status" value="1"/>
</dbReference>
<dbReference type="GO" id="GO:0016787">
    <property type="term" value="F:hydrolase activity"/>
    <property type="evidence" value="ECO:0007669"/>
    <property type="project" value="UniProtKB-KW"/>
</dbReference>
<dbReference type="GO" id="GO:0046872">
    <property type="term" value="F:metal ion binding"/>
    <property type="evidence" value="ECO:0007669"/>
    <property type="project" value="UniProtKB-KW"/>
</dbReference>
<dbReference type="PANTHER" id="PTHR46193">
    <property type="entry name" value="6-PHOSPHOGLUCONATE PHOSPHATASE"/>
    <property type="match status" value="1"/>
</dbReference>
<dbReference type="Gene3D" id="3.40.50.1000">
    <property type="entry name" value="HAD superfamily/HAD-like"/>
    <property type="match status" value="1"/>
</dbReference>
<dbReference type="SFLD" id="SFLDG01135">
    <property type="entry name" value="C1.5.6:_HAD__Beta-PGM__Phospha"/>
    <property type="match status" value="1"/>
</dbReference>
<evidence type="ECO:0000256" key="3">
    <source>
        <dbReference type="ARBA" id="ARBA00022723"/>
    </source>
</evidence>
<dbReference type="SFLD" id="SFLDG01129">
    <property type="entry name" value="C1.5:_HAD__Beta-PGM__Phosphata"/>
    <property type="match status" value="1"/>
</dbReference>
<keyword evidence="5" id="KW-0378">Hydrolase</keyword>
<dbReference type="InterPro" id="IPR023214">
    <property type="entry name" value="HAD_sf"/>
</dbReference>
<dbReference type="EMBL" id="JAEPRQ010000001">
    <property type="protein sequence ID" value="MBK4215220.1"/>
    <property type="molecule type" value="Genomic_DNA"/>
</dbReference>
<proteinExistence type="inferred from homology"/>
<comment type="caution">
    <text evidence="5">The sequence shown here is derived from an EMBL/GenBank/DDBJ whole genome shotgun (WGS) entry which is preliminary data.</text>
</comment>
<dbReference type="Gene3D" id="1.10.150.240">
    <property type="entry name" value="Putative phosphatase, domain 2"/>
    <property type="match status" value="1"/>
</dbReference>
<dbReference type="SUPFAM" id="SSF56784">
    <property type="entry name" value="HAD-like"/>
    <property type="match status" value="1"/>
</dbReference>
<evidence type="ECO:0000256" key="4">
    <source>
        <dbReference type="ARBA" id="ARBA00022842"/>
    </source>
</evidence>
<reference evidence="5" key="1">
    <citation type="submission" date="2021-01" db="EMBL/GenBank/DDBJ databases">
        <title>Paracoccus amoyensis sp. nov., isolated from the surface seawater along the coast of Xiamen Island, China.</title>
        <authorList>
            <person name="Lyu L."/>
        </authorList>
    </citation>
    <scope>NUCLEOTIDE SEQUENCE</scope>
    <source>
        <strain evidence="5">MJ17</strain>
    </source>
</reference>
<sequence length="218" mass="23375">MGAVIFDCDGVLVDSEPLAAKEWASVLGAMGLPIDIDRIYREFLGRSTVTMINAAQRDYDVDLRPALPDFSVRLENAFRDSLTPIPGIAEVLAELRVPHAVASSSAFERIQLSLELTGLRRFFGDHVYSSTMVKNGKPAPDLFLFAADKLGVAPADCVVIEDSPAGVTAAQAAGMRVIGFLGGSHAERARLAERLAVLEPDAVIEHASDLPNTLARMS</sequence>
<dbReference type="Proteomes" id="UP000640485">
    <property type="component" value="Unassembled WGS sequence"/>
</dbReference>
<dbReference type="PRINTS" id="PR00413">
    <property type="entry name" value="HADHALOGNASE"/>
</dbReference>
<dbReference type="CDD" id="cd07526">
    <property type="entry name" value="HAD_BPGM_like"/>
    <property type="match status" value="1"/>
</dbReference>
<evidence type="ECO:0000313" key="5">
    <source>
        <dbReference type="EMBL" id="MBK4215220.1"/>
    </source>
</evidence>
<dbReference type="InterPro" id="IPR051600">
    <property type="entry name" value="Beta-PGM-like"/>
</dbReference>
<keyword evidence="3" id="KW-0479">Metal-binding</keyword>
<dbReference type="PANTHER" id="PTHR46193:SF10">
    <property type="entry name" value="6-PHOSPHOGLUCONATE PHOSPHATASE"/>
    <property type="match status" value="1"/>
</dbReference>
<accession>A0A934VYX1</accession>
<dbReference type="InterPro" id="IPR006439">
    <property type="entry name" value="HAD-SF_hydro_IA"/>
</dbReference>
<gene>
    <name evidence="5" type="ORF">JJJ17_04700</name>
</gene>
<comment type="cofactor">
    <cofactor evidence="1">
        <name>Mg(2+)</name>
        <dbReference type="ChEBI" id="CHEBI:18420"/>
    </cofactor>
</comment>